<protein>
    <submittedName>
        <fullName evidence="1">Uncharacterized protein</fullName>
    </submittedName>
</protein>
<accession>A0A4C1UHC6</accession>
<dbReference type="Proteomes" id="UP000299102">
    <property type="component" value="Unassembled WGS sequence"/>
</dbReference>
<reference evidence="1 2" key="1">
    <citation type="journal article" date="2019" name="Commun. Biol.">
        <title>The bagworm genome reveals a unique fibroin gene that provides high tensile strength.</title>
        <authorList>
            <person name="Kono N."/>
            <person name="Nakamura H."/>
            <person name="Ohtoshi R."/>
            <person name="Tomita M."/>
            <person name="Numata K."/>
            <person name="Arakawa K."/>
        </authorList>
    </citation>
    <scope>NUCLEOTIDE SEQUENCE [LARGE SCALE GENOMIC DNA]</scope>
</reference>
<name>A0A4C1UHC6_EUMVA</name>
<evidence type="ECO:0000313" key="2">
    <source>
        <dbReference type="Proteomes" id="UP000299102"/>
    </source>
</evidence>
<dbReference type="AlphaFoldDB" id="A0A4C1UHC6"/>
<evidence type="ECO:0000313" key="1">
    <source>
        <dbReference type="EMBL" id="GBP25851.1"/>
    </source>
</evidence>
<dbReference type="EMBL" id="BGZK01000173">
    <property type="protein sequence ID" value="GBP25851.1"/>
    <property type="molecule type" value="Genomic_DNA"/>
</dbReference>
<sequence length="88" mass="9629">MWKRACAPRLAWRTLNRTRCRAVLGARWRRQRHHVSGSALSQAVSTFTAAGGAGSASPDVTSRDRRRLAAGRAHYPNGFPPGATFPTK</sequence>
<comment type="caution">
    <text evidence="1">The sequence shown here is derived from an EMBL/GenBank/DDBJ whole genome shotgun (WGS) entry which is preliminary data.</text>
</comment>
<keyword evidence="2" id="KW-1185">Reference proteome</keyword>
<gene>
    <name evidence="1" type="ORF">EVAR_81731_1</name>
</gene>
<organism evidence="1 2">
    <name type="scientific">Eumeta variegata</name>
    <name type="common">Bagworm moth</name>
    <name type="synonym">Eumeta japonica</name>
    <dbReference type="NCBI Taxonomy" id="151549"/>
    <lineage>
        <taxon>Eukaryota</taxon>
        <taxon>Metazoa</taxon>
        <taxon>Ecdysozoa</taxon>
        <taxon>Arthropoda</taxon>
        <taxon>Hexapoda</taxon>
        <taxon>Insecta</taxon>
        <taxon>Pterygota</taxon>
        <taxon>Neoptera</taxon>
        <taxon>Endopterygota</taxon>
        <taxon>Lepidoptera</taxon>
        <taxon>Glossata</taxon>
        <taxon>Ditrysia</taxon>
        <taxon>Tineoidea</taxon>
        <taxon>Psychidae</taxon>
        <taxon>Oiketicinae</taxon>
        <taxon>Eumeta</taxon>
    </lineage>
</organism>
<proteinExistence type="predicted"/>